<name>A0A553NKR0_9TELE</name>
<accession>A0A553NKR0</accession>
<keyword evidence="3" id="KW-0493">Microtubule</keyword>
<comment type="caution">
    <text evidence="8">The sequence shown here is derived from an EMBL/GenBank/DDBJ whole genome shotgun (WGS) entry which is preliminary data.</text>
</comment>
<organism evidence="8 9">
    <name type="scientific">Danionella cerebrum</name>
    <dbReference type="NCBI Taxonomy" id="2873325"/>
    <lineage>
        <taxon>Eukaryota</taxon>
        <taxon>Metazoa</taxon>
        <taxon>Chordata</taxon>
        <taxon>Craniata</taxon>
        <taxon>Vertebrata</taxon>
        <taxon>Euteleostomi</taxon>
        <taxon>Actinopterygii</taxon>
        <taxon>Neopterygii</taxon>
        <taxon>Teleostei</taxon>
        <taxon>Ostariophysi</taxon>
        <taxon>Cypriniformes</taxon>
        <taxon>Danionidae</taxon>
        <taxon>Danioninae</taxon>
        <taxon>Danionella</taxon>
    </lineage>
</organism>
<feature type="domain" description="CLIP1 zinc knuckle" evidence="7">
    <location>
        <begin position="148"/>
        <end position="164"/>
    </location>
</feature>
<reference evidence="8 9" key="1">
    <citation type="journal article" date="2019" name="Sci. Data">
        <title>Hybrid genome assembly and annotation of Danionella translucida.</title>
        <authorList>
            <person name="Kadobianskyi M."/>
            <person name="Schulze L."/>
            <person name="Schuelke M."/>
            <person name="Judkewitz B."/>
        </authorList>
    </citation>
    <scope>NUCLEOTIDE SEQUENCE [LARGE SCALE GENOMIC DNA]</scope>
    <source>
        <strain evidence="8 9">Bolton</strain>
    </source>
</reference>
<proteinExistence type="predicted"/>
<gene>
    <name evidence="8" type="ORF">DNTS_001375</name>
</gene>
<evidence type="ECO:0000256" key="2">
    <source>
        <dbReference type="ARBA" id="ARBA00022490"/>
    </source>
</evidence>
<evidence type="ECO:0000256" key="5">
    <source>
        <dbReference type="ARBA" id="ARBA00023212"/>
    </source>
</evidence>
<evidence type="ECO:0000256" key="4">
    <source>
        <dbReference type="ARBA" id="ARBA00023054"/>
    </source>
</evidence>
<dbReference type="EMBL" id="SRMA01026874">
    <property type="protein sequence ID" value="TRY66033.1"/>
    <property type="molecule type" value="Genomic_DNA"/>
</dbReference>
<dbReference type="STRING" id="623744.A0A553NKR0"/>
<feature type="domain" description="CLIP1 zinc knuckle" evidence="7">
    <location>
        <begin position="104"/>
        <end position="121"/>
    </location>
</feature>
<evidence type="ECO:0000256" key="1">
    <source>
        <dbReference type="ARBA" id="ARBA00004245"/>
    </source>
</evidence>
<evidence type="ECO:0000313" key="8">
    <source>
        <dbReference type="EMBL" id="TRY66033.1"/>
    </source>
</evidence>
<keyword evidence="9" id="KW-1185">Reference proteome</keyword>
<keyword evidence="5" id="KW-0206">Cytoskeleton</keyword>
<evidence type="ECO:0000313" key="9">
    <source>
        <dbReference type="Proteomes" id="UP000316079"/>
    </source>
</evidence>
<sequence>MLSEKDQELQRLRNEIREEQTQSPQIDEENTASESLQRLREEKEFAEGQINFLNSVIVDLQRKNEELKLKLKKMVLSEWNDEENNGLGEVKKKKKKKKKESPPRVFCDICDCFDLHDTEDCPTQTQQQQQSPGSPPHSVNHGKRSEERPYCEVCEAFGHATDSCNEDQTF</sequence>
<protein>
    <recommendedName>
        <fullName evidence="7">CLIP1 zinc knuckle domain-containing protein</fullName>
    </recommendedName>
</protein>
<evidence type="ECO:0000256" key="6">
    <source>
        <dbReference type="SAM" id="MobiDB-lite"/>
    </source>
</evidence>
<evidence type="ECO:0000259" key="7">
    <source>
        <dbReference type="Pfam" id="PF16641"/>
    </source>
</evidence>
<dbReference type="InterPro" id="IPR032108">
    <property type="entry name" value="CLIP1_ZNF"/>
</dbReference>
<evidence type="ECO:0000256" key="3">
    <source>
        <dbReference type="ARBA" id="ARBA00022701"/>
    </source>
</evidence>
<dbReference type="OrthoDB" id="5412539at2759"/>
<feature type="region of interest" description="Disordered" evidence="6">
    <location>
        <begin position="78"/>
        <end position="103"/>
    </location>
</feature>
<dbReference type="Proteomes" id="UP000316079">
    <property type="component" value="Unassembled WGS sequence"/>
</dbReference>
<feature type="region of interest" description="Disordered" evidence="6">
    <location>
        <begin position="1"/>
        <end position="36"/>
    </location>
</feature>
<feature type="compositionally biased region" description="Basic and acidic residues" evidence="6">
    <location>
        <begin position="1"/>
        <end position="20"/>
    </location>
</feature>
<dbReference type="Pfam" id="PF16641">
    <property type="entry name" value="CLIP1_ZNF"/>
    <property type="match status" value="2"/>
</dbReference>
<keyword evidence="4" id="KW-0175">Coiled coil</keyword>
<keyword evidence="2" id="KW-0963">Cytoplasm</keyword>
<dbReference type="GO" id="GO:0005874">
    <property type="term" value="C:microtubule"/>
    <property type="evidence" value="ECO:0007669"/>
    <property type="project" value="UniProtKB-KW"/>
</dbReference>
<dbReference type="AlphaFoldDB" id="A0A553NKR0"/>
<comment type="subcellular location">
    <subcellularLocation>
        <location evidence="1">Cytoplasm</location>
        <location evidence="1">Cytoskeleton</location>
    </subcellularLocation>
</comment>
<feature type="region of interest" description="Disordered" evidence="6">
    <location>
        <begin position="123"/>
        <end position="144"/>
    </location>
</feature>